<evidence type="ECO:0000256" key="7">
    <source>
        <dbReference type="ARBA" id="ARBA00022840"/>
    </source>
</evidence>
<evidence type="ECO:0000256" key="10">
    <source>
        <dbReference type="HAMAP-Rule" id="MF_01486"/>
    </source>
</evidence>
<dbReference type="SUPFAM" id="SSF52980">
    <property type="entry name" value="Restriction endonuclease-like"/>
    <property type="match status" value="1"/>
</dbReference>
<dbReference type="HAMAP" id="MF_01486">
    <property type="entry name" value="RecC"/>
    <property type="match status" value="1"/>
</dbReference>
<protein>
    <recommendedName>
        <fullName evidence="10">RecBCD enzyme subunit RecC</fullName>
    </recommendedName>
    <alternativeName>
        <fullName evidence="10">Exonuclease V subunit RecC</fullName>
        <shortName evidence="10">ExoV subunit RecC</shortName>
    </alternativeName>
    <alternativeName>
        <fullName evidence="10">Helicase/nuclease RecBCD subunit RecC</fullName>
    </alternativeName>
</protein>
<dbReference type="NCBIfam" id="TIGR01450">
    <property type="entry name" value="recC"/>
    <property type="match status" value="1"/>
</dbReference>
<keyword evidence="3 10" id="KW-0227">DNA damage</keyword>
<keyword evidence="9 10" id="KW-0234">DNA repair</keyword>
<organism evidence="12 13">
    <name type="scientific">Chitinimonas lacunae</name>
    <dbReference type="NCBI Taxonomy" id="1963018"/>
    <lineage>
        <taxon>Bacteria</taxon>
        <taxon>Pseudomonadati</taxon>
        <taxon>Pseudomonadota</taxon>
        <taxon>Betaproteobacteria</taxon>
        <taxon>Neisseriales</taxon>
        <taxon>Chitinibacteraceae</taxon>
        <taxon>Chitinimonas</taxon>
    </lineage>
</organism>
<evidence type="ECO:0000256" key="6">
    <source>
        <dbReference type="ARBA" id="ARBA00022839"/>
    </source>
</evidence>
<evidence type="ECO:0000256" key="8">
    <source>
        <dbReference type="ARBA" id="ARBA00023125"/>
    </source>
</evidence>
<dbReference type="SUPFAM" id="SSF52540">
    <property type="entry name" value="P-loop containing nucleoside triphosphate hydrolases"/>
    <property type="match status" value="2"/>
</dbReference>
<dbReference type="InterPro" id="IPR006697">
    <property type="entry name" value="RecC"/>
</dbReference>
<evidence type="ECO:0000256" key="2">
    <source>
        <dbReference type="ARBA" id="ARBA00022741"/>
    </source>
</evidence>
<comment type="miscellaneous">
    <text evidence="10">In the RecBCD complex, RecB has a slow 3'-5' helicase, an exonuclease activity and loads RecA onto ssDNA, RecD has a fast 5'-3' helicase activity, while RecC stimulates the ATPase and processivity of the RecB helicase and contributes to recognition of the Chi site.</text>
</comment>
<evidence type="ECO:0000313" key="13">
    <source>
        <dbReference type="Proteomes" id="UP001595791"/>
    </source>
</evidence>
<evidence type="ECO:0000313" key="12">
    <source>
        <dbReference type="EMBL" id="MFC4160620.1"/>
    </source>
</evidence>
<name>A0ABV8MTC6_9NEIS</name>
<evidence type="ECO:0000256" key="1">
    <source>
        <dbReference type="ARBA" id="ARBA00022722"/>
    </source>
</evidence>
<dbReference type="Pfam" id="PF04257">
    <property type="entry name" value="Exonuc_V_gamma"/>
    <property type="match status" value="1"/>
</dbReference>
<gene>
    <name evidence="10 12" type="primary">recC</name>
    <name evidence="12" type="ORF">ACFOW7_14870</name>
</gene>
<dbReference type="InterPro" id="IPR011335">
    <property type="entry name" value="Restrct_endonuc-II-like"/>
</dbReference>
<comment type="caution">
    <text evidence="12">The sequence shown here is derived from an EMBL/GenBank/DDBJ whole genome shotgun (WGS) entry which is preliminary data.</text>
</comment>
<dbReference type="Gene3D" id="3.40.50.10930">
    <property type="match status" value="1"/>
</dbReference>
<comment type="similarity">
    <text evidence="10">Belongs to the RecC family.</text>
</comment>
<keyword evidence="5 10" id="KW-0347">Helicase</keyword>
<dbReference type="Proteomes" id="UP001595791">
    <property type="component" value="Unassembled WGS sequence"/>
</dbReference>
<keyword evidence="8 10" id="KW-0238">DNA-binding</keyword>
<dbReference type="Pfam" id="PF17946">
    <property type="entry name" value="RecC_C"/>
    <property type="match status" value="1"/>
</dbReference>
<keyword evidence="1 10" id="KW-0540">Nuclease</keyword>
<dbReference type="PANTHER" id="PTHR30591">
    <property type="entry name" value="RECBCD ENZYME SUBUNIT RECC"/>
    <property type="match status" value="1"/>
</dbReference>
<evidence type="ECO:0000256" key="3">
    <source>
        <dbReference type="ARBA" id="ARBA00022763"/>
    </source>
</evidence>
<accession>A0ABV8MTC6</accession>
<dbReference type="Gene3D" id="1.10.10.160">
    <property type="match status" value="1"/>
</dbReference>
<proteinExistence type="inferred from homology"/>
<comment type="function">
    <text evidence="10">A helicase/nuclease that prepares dsDNA breaks (DSB) for recombinational DNA repair. Binds to DSBs and unwinds DNA via a highly rapid and processive ATP-dependent bidirectional helicase activity. Unwinds dsDNA until it encounters a Chi (crossover hotspot instigator) sequence from the 3' direction. Cuts ssDNA a few nucleotides 3' to the Chi site. The properties and activities of the enzyme are changed at Chi. The Chi-altered holoenzyme produces a long 3'-ssDNA overhang and facilitates RecA-binding to the ssDNA for homologous DNA recombination and repair. Holoenzyme degrades any linearized DNA that is unable to undergo homologous recombination. In the holoenzyme this subunit recognizes the wild-type Chi sequence, and when added to isolated RecB increases its ATP-dependent helicase processivity.</text>
</comment>
<evidence type="ECO:0000256" key="4">
    <source>
        <dbReference type="ARBA" id="ARBA00022801"/>
    </source>
</evidence>
<keyword evidence="13" id="KW-1185">Reference proteome</keyword>
<sequence>MLHLYQSDRLEHLAELLSAVLAVPPSDPFCPETVIVQAKGMGRWLTLKLAQRFGVCANVEFPLPASFLWDLIETALGRQPRRGGFSPDALAWRIFHRLAATPPRGLAPYLAEGDERRRWRLARRIADIFDQYLVYRPDWLTDWERGQLLELGRDEHWQAELWCELAHDRSGPHRADLLNRLVARLNDPAPLPLPDRIVVFGVSSLPPALMTVLEALSGRLDVCLFALNPCREYWGDLADQATVARHAEEADSLFLNVGHPLLAAWGKHGRVFFDQLSNHDRLVNLFSDDEQLDESRLLTALQADILRLKTPDSPRPLADDDHSLQVHVCHSPLRQVEALKDALLARFDADPTLEPDDVVVLCPNIEIFAPYIDAVFGPREGEPAVPYAVADRGGLAALPLIAGWLDALRLGEREWSVERVLALLELPALARRFELDEHALEAIRDWTGRAGVRRGLSGDEYGWQAGLGRLWLGALAPAVSAGGALPLFADLYPTGDLDLAMGERVAALSAAVDALSGLAALLQTPRPLAEWAALLATSLGELFDPDTEEAVALDAVYRALTDLAELQRLSGIDAPIGFAPILDWLEEALQAPSGAGGFLTGGVTFAQLVPMRNLPFRVVAVLGLEDGAFPRERDLDGFDLIACHPRRGDRSRRLDERWLFLETLMAARDALLVFYTGRDPRSDNELLPSTVVSDLLDTVERCWVGSDGSSVRERIVRQHSLQPFSPQRFEAGSYAAPWLGAAQLVGLGDDKPPPFAATPLAAEAPSDIELADLLAFVRDPSRWFLRRLGIRFERAAPDLPNREPYALGRHEEKALLALAGDLADDAAALAQLGRASGHLPRGAIGRAWAARQAAQYAPLLAAWRPLAAQPRAPLAVDLALGRWSVNGRLPQVGSDGLAYRFDGKFDNSPREYALAWLRHLVLCAQAPEGIDRRTTVLAFDATVTFEPVDSAHHHLRDWLEIYYAAHRQPPPLFPKTSLAYAETLRRHADRPDAVALAEQEARKVWVGNDRSMGERDYDSVRAVWRGNEPFGETFHALAVQLFSPLVEAKRRSAVGEKEEQM</sequence>
<evidence type="ECO:0000256" key="9">
    <source>
        <dbReference type="ARBA" id="ARBA00023204"/>
    </source>
</evidence>
<reference evidence="13" key="1">
    <citation type="journal article" date="2019" name="Int. J. Syst. Evol. Microbiol.">
        <title>The Global Catalogue of Microorganisms (GCM) 10K type strain sequencing project: providing services to taxonomists for standard genome sequencing and annotation.</title>
        <authorList>
            <consortium name="The Broad Institute Genomics Platform"/>
            <consortium name="The Broad Institute Genome Sequencing Center for Infectious Disease"/>
            <person name="Wu L."/>
            <person name="Ma J."/>
        </authorList>
    </citation>
    <scope>NUCLEOTIDE SEQUENCE [LARGE SCALE GENOMIC DNA]</scope>
    <source>
        <strain evidence="13">LMG 29894</strain>
    </source>
</reference>
<dbReference type="EMBL" id="JBHSBU010000001">
    <property type="protein sequence ID" value="MFC4160620.1"/>
    <property type="molecule type" value="Genomic_DNA"/>
</dbReference>
<dbReference type="Gene3D" id="3.40.50.300">
    <property type="entry name" value="P-loop containing nucleotide triphosphate hydrolases"/>
    <property type="match status" value="2"/>
</dbReference>
<keyword evidence="2 10" id="KW-0547">Nucleotide-binding</keyword>
<dbReference type="GO" id="GO:0008854">
    <property type="term" value="F:exodeoxyribonuclease V activity"/>
    <property type="evidence" value="ECO:0007669"/>
    <property type="project" value="UniProtKB-EC"/>
</dbReference>
<dbReference type="InterPro" id="IPR013986">
    <property type="entry name" value="DExx_box_DNA_helicase_dom_sf"/>
</dbReference>
<keyword evidence="6 10" id="KW-0269">Exonuclease</keyword>
<dbReference type="PIRSF" id="PIRSF000980">
    <property type="entry name" value="RecC"/>
    <property type="match status" value="1"/>
</dbReference>
<comment type="subunit">
    <text evidence="10">Heterotrimer of RecB, RecC and RecD. All subunits contribute to DNA-binding.</text>
</comment>
<feature type="domain" description="RecC C-terminal" evidence="11">
    <location>
        <begin position="765"/>
        <end position="984"/>
    </location>
</feature>
<dbReference type="PANTHER" id="PTHR30591:SF1">
    <property type="entry name" value="RECBCD ENZYME SUBUNIT RECC"/>
    <property type="match status" value="1"/>
</dbReference>
<dbReference type="InterPro" id="IPR041500">
    <property type="entry name" value="RecC_C"/>
</dbReference>
<evidence type="ECO:0000256" key="5">
    <source>
        <dbReference type="ARBA" id="ARBA00022806"/>
    </source>
</evidence>
<evidence type="ECO:0000259" key="11">
    <source>
        <dbReference type="Pfam" id="PF17946"/>
    </source>
</evidence>
<keyword evidence="4 10" id="KW-0378">Hydrolase</keyword>
<dbReference type="RefSeq" id="WP_378165647.1">
    <property type="nucleotide sequence ID" value="NZ_JBHSBU010000001.1"/>
</dbReference>
<dbReference type="InterPro" id="IPR027417">
    <property type="entry name" value="P-loop_NTPase"/>
</dbReference>
<keyword evidence="7 10" id="KW-0067">ATP-binding</keyword>